<evidence type="ECO:0000313" key="1">
    <source>
        <dbReference type="EMBL" id="MEX3185280.1"/>
    </source>
</evidence>
<sequence>MQIIKLFKNTAALPVAALIKKYALLPVAALVKKHAPLPLAAMDRSERDSLLSFCSSCKKSFGLLPGQAGATISSHT</sequence>
<dbReference type="RefSeq" id="WP_146049816.1">
    <property type="nucleotide sequence ID" value="NZ_JBQPLU010000018.1"/>
</dbReference>
<organism evidence="1 2">
    <name type="scientific">Serratia marcescens</name>
    <dbReference type="NCBI Taxonomy" id="615"/>
    <lineage>
        <taxon>Bacteria</taxon>
        <taxon>Pseudomonadati</taxon>
        <taxon>Pseudomonadota</taxon>
        <taxon>Gammaproteobacteria</taxon>
        <taxon>Enterobacterales</taxon>
        <taxon>Yersiniaceae</taxon>
        <taxon>Serratia</taxon>
    </lineage>
</organism>
<name>A0AB35Z119_SERMA</name>
<protein>
    <submittedName>
        <fullName evidence="1">Uncharacterized protein</fullName>
    </submittedName>
</protein>
<gene>
    <name evidence="1" type="ORF">C3R40_001435</name>
</gene>
<evidence type="ECO:0000313" key="2">
    <source>
        <dbReference type="Proteomes" id="UP000237365"/>
    </source>
</evidence>
<dbReference type="AlphaFoldDB" id="A0AB35Z119"/>
<dbReference type="EMBL" id="PQGI02000001">
    <property type="protein sequence ID" value="MEX3185280.1"/>
    <property type="molecule type" value="Genomic_DNA"/>
</dbReference>
<dbReference type="Proteomes" id="UP000237365">
    <property type="component" value="Unassembled WGS sequence"/>
</dbReference>
<proteinExistence type="predicted"/>
<accession>A0AB35Z119</accession>
<reference evidence="1 2" key="2">
    <citation type="submission" date="2024-07" db="EMBL/GenBank/DDBJ databases">
        <authorList>
            <person name="Raymann K."/>
        </authorList>
    </citation>
    <scope>NUCLEOTIDE SEQUENCE [LARGE SCALE GENOMIC DNA]</scope>
    <source>
        <strain evidence="1 2">KZ19</strain>
    </source>
</reference>
<comment type="caution">
    <text evidence="1">The sequence shown here is derived from an EMBL/GenBank/DDBJ whole genome shotgun (WGS) entry which is preliminary data.</text>
</comment>
<reference evidence="1 2" key="1">
    <citation type="submission" date="2024-07" db="EMBL/GenBank/DDBJ databases">
        <title>Making a pathogen? Evaluating the impact of protist predation on the evolution of virulence in Serratia marcescens.</title>
        <authorList>
            <person name="Hopkins H."/>
            <person name="Lopezguerra C."/>
            <person name="Lau M.-J."/>
        </authorList>
    </citation>
    <scope>NUCLEOTIDE SEQUENCE [LARGE SCALE GENOMIC DNA]</scope>
    <source>
        <strain evidence="1 2">KZ19</strain>
    </source>
</reference>